<accession>A8YX79</accession>
<dbReference type="HOGENOM" id="CLU_068623_0_0_9"/>
<name>A8YX79_LACH4</name>
<dbReference type="AlphaFoldDB" id="A8YX79"/>
<dbReference type="GO" id="GO:0016757">
    <property type="term" value="F:glycosyltransferase activity"/>
    <property type="evidence" value="ECO:0007669"/>
    <property type="project" value="InterPro"/>
</dbReference>
<gene>
    <name evidence="1" type="ordered locus">lhv_1795</name>
</gene>
<protein>
    <submittedName>
        <fullName evidence="1">Glycosyl transferase</fullName>
    </submittedName>
</protein>
<dbReference type="InterPro" id="IPR008441">
    <property type="entry name" value="AfumC-like_glycosyl_Trfase"/>
</dbReference>
<organism evidence="1 2">
    <name type="scientific">Lactobacillus helveticus (strain DPC 4571)</name>
    <dbReference type="NCBI Taxonomy" id="405566"/>
    <lineage>
        <taxon>Bacteria</taxon>
        <taxon>Bacillati</taxon>
        <taxon>Bacillota</taxon>
        <taxon>Bacilli</taxon>
        <taxon>Lactobacillales</taxon>
        <taxon>Lactobacillaceae</taxon>
        <taxon>Lactobacillus</taxon>
    </lineage>
</organism>
<dbReference type="RefSeq" id="WP_012212238.1">
    <property type="nucleotide sequence ID" value="NC_010080.1"/>
</dbReference>
<dbReference type="Proteomes" id="UP000000790">
    <property type="component" value="Chromosome"/>
</dbReference>
<evidence type="ECO:0000313" key="1">
    <source>
        <dbReference type="EMBL" id="ABX27659.1"/>
    </source>
</evidence>
<dbReference type="SUPFAM" id="SSF53448">
    <property type="entry name" value="Nucleotide-diphospho-sugar transferases"/>
    <property type="match status" value="1"/>
</dbReference>
<dbReference type="KEGG" id="lhe:lhv_1795"/>
<dbReference type="Pfam" id="PF05704">
    <property type="entry name" value="Caps_synth"/>
    <property type="match status" value="1"/>
</dbReference>
<dbReference type="EMBL" id="CP000517">
    <property type="protein sequence ID" value="ABX27659.1"/>
    <property type="molecule type" value="Genomic_DNA"/>
</dbReference>
<keyword evidence="1" id="KW-0808">Transferase</keyword>
<proteinExistence type="predicted"/>
<dbReference type="eggNOG" id="COG3774">
    <property type="taxonomic scope" value="Bacteria"/>
</dbReference>
<dbReference type="CAZy" id="GT32">
    <property type="family name" value="Glycosyltransferase Family 32"/>
</dbReference>
<sequence length="315" mass="37805">MDSLKDIILKSTIVNSRKVINKLETLHRSQNKYELFYEFIAWSLKNNFQDFDKKYINIKKEIPTKKEIPFKFWIMWWQGEENAPILIKKNISNLKKVVGTENVIVLNQNNYCKYVNIPNSLKNKLHIGKLDLANWSDIVRFNILNRYGGYWIDSTVAISSELKKYIESKGHTNFFTLCENNLNYHNISRNQWTVWLMGGIAHLDLFNYICQFYNYYFTKHDVVIDYFLIDDIIAHYYKYNNQFRIMCSKYKNDWKPYYWSDNFDRQVTSTMFNLFESELKYSVQKLTYKVDLKELEKSNSLVSVLFSKDGYEVKG</sequence>
<evidence type="ECO:0000313" key="2">
    <source>
        <dbReference type="Proteomes" id="UP000000790"/>
    </source>
</evidence>
<reference evidence="1 2" key="1">
    <citation type="journal article" date="2008" name="J. Bacteriol.">
        <title>Genome sequence of Lactobacillus helveticus: an organism distinguished by selective gene loss and IS element expansion.</title>
        <authorList>
            <person name="Callanan M."/>
            <person name="Kaleta P."/>
            <person name="O'Callaghan J."/>
            <person name="O'Sullivan O."/>
            <person name="Jordan K."/>
            <person name="McAuliffe O."/>
            <person name="Sangrador-Vegas A."/>
            <person name="Slattery L."/>
            <person name="Fitzgerald G.F."/>
            <person name="Beresford T."/>
            <person name="Ross R.P."/>
        </authorList>
    </citation>
    <scope>NUCLEOTIDE SEQUENCE [LARGE SCALE GENOMIC DNA]</scope>
    <source>
        <strain evidence="1 2">DPC 4571</strain>
    </source>
</reference>
<dbReference type="InterPro" id="IPR029044">
    <property type="entry name" value="Nucleotide-diphossugar_trans"/>
</dbReference>